<dbReference type="RefSeq" id="WP_118439345.1">
    <property type="nucleotide sequence ID" value="NZ_JBBMFC010000003.1"/>
</dbReference>
<dbReference type="InterPro" id="IPR050696">
    <property type="entry name" value="FtsA/MreB"/>
</dbReference>
<evidence type="ECO:0000313" key="1">
    <source>
        <dbReference type="EMBL" id="MEQ2577767.1"/>
    </source>
</evidence>
<dbReference type="NCBIfam" id="NF011660">
    <property type="entry name" value="PRK15080.1"/>
    <property type="match status" value="1"/>
</dbReference>
<organism evidence="1 2">
    <name type="scientific">Hominiventricola aquisgranensis</name>
    <dbReference type="NCBI Taxonomy" id="3133164"/>
    <lineage>
        <taxon>Bacteria</taxon>
        <taxon>Bacillati</taxon>
        <taxon>Bacillota</taxon>
        <taxon>Clostridia</taxon>
        <taxon>Lachnospirales</taxon>
        <taxon>Lachnospiraceae</taxon>
        <taxon>Hominiventricola</taxon>
    </lineage>
</organism>
<dbReference type="NCBIfam" id="TIGR02529">
    <property type="entry name" value="EutJ"/>
    <property type="match status" value="1"/>
</dbReference>
<dbReference type="CDD" id="cd24047">
    <property type="entry name" value="ASKHA_NBD_EutJ"/>
    <property type="match status" value="1"/>
</dbReference>
<protein>
    <submittedName>
        <fullName evidence="1">Ethanolamine utilization protein EutJ</fullName>
    </submittedName>
</protein>
<name>A0ABV1HXX9_9FIRM</name>
<sequence length="276" mass="30124">MDIQRIESYMKRVEQSETETFQPVGNKFKVGLDLGTAYIVIVVLDEENNPIACEKQAHNFLKDGVVVDYSGTLRVVKELKKKLEDRISEKTGREVELIDCAIAMPAGTESSVKTHQYVAEGAGFEVVAVLDEPSAANAVYQISDGVIVDIGGGTTGLAILKDGKVVDIQDEPTGGTHLSLVLAGNYHISFDEAEVIKQDYSKHREILPILKPVVEKMASIIKKYVNLSETDTIYLCGGTCCLTGMEKIIEKETGIKTVKPENPFLVTPTGIAMNCK</sequence>
<dbReference type="SUPFAM" id="SSF53067">
    <property type="entry name" value="Actin-like ATPase domain"/>
    <property type="match status" value="2"/>
</dbReference>
<dbReference type="InterPro" id="IPR043129">
    <property type="entry name" value="ATPase_NBD"/>
</dbReference>
<keyword evidence="2" id="KW-1185">Reference proteome</keyword>
<dbReference type="PANTHER" id="PTHR32432:SF3">
    <property type="entry name" value="ETHANOLAMINE UTILIZATION PROTEIN EUTJ"/>
    <property type="match status" value="1"/>
</dbReference>
<dbReference type="Proteomes" id="UP001470288">
    <property type="component" value="Unassembled WGS sequence"/>
</dbReference>
<dbReference type="EMBL" id="JBBMFC010000003">
    <property type="protein sequence ID" value="MEQ2577767.1"/>
    <property type="molecule type" value="Genomic_DNA"/>
</dbReference>
<comment type="caution">
    <text evidence="1">The sequence shown here is derived from an EMBL/GenBank/DDBJ whole genome shotgun (WGS) entry which is preliminary data.</text>
</comment>
<gene>
    <name evidence="1" type="primary">eutJ</name>
    <name evidence="1" type="ORF">WMO62_02780</name>
</gene>
<evidence type="ECO:0000313" key="2">
    <source>
        <dbReference type="Proteomes" id="UP001470288"/>
    </source>
</evidence>
<dbReference type="Gene3D" id="3.30.420.40">
    <property type="match status" value="2"/>
</dbReference>
<accession>A0ABV1HXX9</accession>
<reference evidence="1 2" key="1">
    <citation type="submission" date="2024-03" db="EMBL/GenBank/DDBJ databases">
        <title>Human intestinal bacterial collection.</title>
        <authorList>
            <person name="Pauvert C."/>
            <person name="Hitch T.C.A."/>
            <person name="Clavel T."/>
        </authorList>
    </citation>
    <scope>NUCLEOTIDE SEQUENCE [LARGE SCALE GENOMIC DNA]</scope>
    <source>
        <strain evidence="1 2">CLA-AA-H78B</strain>
    </source>
</reference>
<dbReference type="Pfam" id="PF11104">
    <property type="entry name" value="PilM_2"/>
    <property type="match status" value="1"/>
</dbReference>
<proteinExistence type="predicted"/>
<dbReference type="PANTHER" id="PTHR32432">
    <property type="entry name" value="CELL DIVISION PROTEIN FTSA-RELATED"/>
    <property type="match status" value="1"/>
</dbReference>
<dbReference type="InterPro" id="IPR005883">
    <property type="entry name" value="PilM"/>
</dbReference>
<dbReference type="InterPro" id="IPR013366">
    <property type="entry name" value="EutJ"/>
</dbReference>